<sequence length="229" mass="24274">MPTSPIPVNDSALVTWLPAFANKFALHATTLNYDAAAVSAVQADCTALLYELQTRVPAMRNYLASAIAYKDLLSDGPEGSPANPPTTPAIAAAPPSVGPGVLVRLRRIAQEIKKNQNYSDAIGADLGINATPGGTKPTAPTLTLEKATAGNVIIRWNKSGWSGIKVQSRNPAAASWTDLGTDMFSPFVDTRPIETPGQPQVLEYRACYLISDQPTLEWSSVLVVTVSPS</sequence>
<gene>
    <name evidence="1" type="ORF">FEM03_09975</name>
</gene>
<dbReference type="Proteomes" id="UP000306196">
    <property type="component" value="Unassembled WGS sequence"/>
</dbReference>
<organism evidence="1 2">
    <name type="scientific">Phragmitibacter flavus</name>
    <dbReference type="NCBI Taxonomy" id="2576071"/>
    <lineage>
        <taxon>Bacteria</taxon>
        <taxon>Pseudomonadati</taxon>
        <taxon>Verrucomicrobiota</taxon>
        <taxon>Verrucomicrobiia</taxon>
        <taxon>Verrucomicrobiales</taxon>
        <taxon>Verrucomicrobiaceae</taxon>
        <taxon>Phragmitibacter</taxon>
    </lineage>
</organism>
<dbReference type="AlphaFoldDB" id="A0A5R8KEG6"/>
<keyword evidence="2" id="KW-1185">Reference proteome</keyword>
<proteinExistence type="predicted"/>
<accession>A0A5R8KEG6</accession>
<evidence type="ECO:0000313" key="1">
    <source>
        <dbReference type="EMBL" id="TLD70637.1"/>
    </source>
</evidence>
<dbReference type="RefSeq" id="WP_138086110.1">
    <property type="nucleotide sequence ID" value="NZ_VAUV01000007.1"/>
</dbReference>
<protein>
    <submittedName>
        <fullName evidence="1">Uncharacterized protein</fullName>
    </submittedName>
</protein>
<dbReference type="OrthoDB" id="669122at2"/>
<name>A0A5R8KEG6_9BACT</name>
<dbReference type="EMBL" id="VAUV01000007">
    <property type="protein sequence ID" value="TLD70637.1"/>
    <property type="molecule type" value="Genomic_DNA"/>
</dbReference>
<comment type="caution">
    <text evidence="1">The sequence shown here is derived from an EMBL/GenBank/DDBJ whole genome shotgun (WGS) entry which is preliminary data.</text>
</comment>
<evidence type="ECO:0000313" key="2">
    <source>
        <dbReference type="Proteomes" id="UP000306196"/>
    </source>
</evidence>
<reference evidence="1 2" key="1">
    <citation type="submission" date="2019-05" db="EMBL/GenBank/DDBJ databases">
        <title>Verrucobacter flavum gen. nov., sp. nov. a new member of the family Verrucomicrobiaceae.</title>
        <authorList>
            <person name="Szuroczki S."/>
            <person name="Abbaszade G."/>
            <person name="Szabo A."/>
            <person name="Felfoldi T."/>
            <person name="Schumann P."/>
            <person name="Boka K."/>
            <person name="Keki Z."/>
            <person name="Toumi M."/>
            <person name="Toth E."/>
        </authorList>
    </citation>
    <scope>NUCLEOTIDE SEQUENCE [LARGE SCALE GENOMIC DNA]</scope>
    <source>
        <strain evidence="1 2">MG-N-17</strain>
    </source>
</reference>